<dbReference type="Pfam" id="PF00512">
    <property type="entry name" value="HisKA"/>
    <property type="match status" value="1"/>
</dbReference>
<dbReference type="SUPFAM" id="SSF55781">
    <property type="entry name" value="GAF domain-like"/>
    <property type="match status" value="2"/>
</dbReference>
<proteinExistence type="inferred from homology"/>
<dbReference type="SUPFAM" id="SSF55785">
    <property type="entry name" value="PYP-like sensor domain (PAS domain)"/>
    <property type="match status" value="1"/>
</dbReference>
<dbReference type="PRINTS" id="PR01033">
    <property type="entry name" value="PHYTOCHROME"/>
</dbReference>
<dbReference type="FunFam" id="3.30.565.10:FF:000006">
    <property type="entry name" value="Sensor histidine kinase WalK"/>
    <property type="match status" value="1"/>
</dbReference>
<dbReference type="InterPro" id="IPR050351">
    <property type="entry name" value="BphY/WalK/GraS-like"/>
</dbReference>
<evidence type="ECO:0000256" key="1">
    <source>
        <dbReference type="ARBA" id="ARBA00000085"/>
    </source>
</evidence>
<dbReference type="InterPro" id="IPR003661">
    <property type="entry name" value="HisK_dim/P_dom"/>
</dbReference>
<comment type="similarity">
    <text evidence="2">In the N-terminal section; belongs to the phytochrome family.</text>
</comment>
<dbReference type="InterPro" id="IPR013654">
    <property type="entry name" value="PAS_2"/>
</dbReference>
<keyword evidence="7" id="KW-0808">Transferase</keyword>
<dbReference type="Pfam" id="PF02518">
    <property type="entry name" value="HATPase_c"/>
    <property type="match status" value="1"/>
</dbReference>
<dbReference type="InterPro" id="IPR013515">
    <property type="entry name" value="Phytochrome_cen-reg"/>
</dbReference>
<dbReference type="EMBL" id="FQWZ01000004">
    <property type="protein sequence ID" value="SHG98293.1"/>
    <property type="molecule type" value="Genomic_DNA"/>
</dbReference>
<evidence type="ECO:0000256" key="5">
    <source>
        <dbReference type="ARBA" id="ARBA00022553"/>
    </source>
</evidence>
<accession>A0A1M5PAM4</accession>
<comment type="catalytic activity">
    <reaction evidence="1">
        <text>ATP + protein L-histidine = ADP + protein N-phospho-L-histidine.</text>
        <dbReference type="EC" id="2.7.13.3"/>
    </reaction>
</comment>
<dbReference type="Gene3D" id="3.30.450.40">
    <property type="match status" value="1"/>
</dbReference>
<dbReference type="GO" id="GO:0009584">
    <property type="term" value="P:detection of visible light"/>
    <property type="evidence" value="ECO:0007669"/>
    <property type="project" value="InterPro"/>
</dbReference>
<dbReference type="Gene3D" id="3.30.565.10">
    <property type="entry name" value="Histidine kinase-like ATPase, C-terminal domain"/>
    <property type="match status" value="1"/>
</dbReference>
<evidence type="ECO:0000256" key="6">
    <source>
        <dbReference type="ARBA" id="ARBA00022606"/>
    </source>
</evidence>
<evidence type="ECO:0000256" key="2">
    <source>
        <dbReference type="ARBA" id="ARBA00006402"/>
    </source>
</evidence>
<dbReference type="GO" id="GO:0030295">
    <property type="term" value="F:protein kinase activator activity"/>
    <property type="evidence" value="ECO:0007669"/>
    <property type="project" value="TreeGrafter"/>
</dbReference>
<gene>
    <name evidence="13" type="ORF">SAMN04488068_2098</name>
</gene>
<dbReference type="GO" id="GO:0000156">
    <property type="term" value="F:phosphorelay response regulator activity"/>
    <property type="evidence" value="ECO:0007669"/>
    <property type="project" value="TreeGrafter"/>
</dbReference>
<dbReference type="InterPro" id="IPR029016">
    <property type="entry name" value="GAF-like_dom_sf"/>
</dbReference>
<dbReference type="GO" id="GO:0009881">
    <property type="term" value="F:photoreceptor activity"/>
    <property type="evidence" value="ECO:0007669"/>
    <property type="project" value="UniProtKB-KW"/>
</dbReference>
<evidence type="ECO:0000313" key="14">
    <source>
        <dbReference type="Proteomes" id="UP000199758"/>
    </source>
</evidence>
<dbReference type="SMART" id="SM00387">
    <property type="entry name" value="HATPase_c"/>
    <property type="match status" value="1"/>
</dbReference>
<evidence type="ECO:0000259" key="12">
    <source>
        <dbReference type="PROSITE" id="PS50109"/>
    </source>
</evidence>
<dbReference type="PANTHER" id="PTHR42878">
    <property type="entry name" value="TWO-COMPONENT HISTIDINE KINASE"/>
    <property type="match status" value="1"/>
</dbReference>
<keyword evidence="4" id="KW-0600">Photoreceptor protein</keyword>
<evidence type="ECO:0000313" key="13">
    <source>
        <dbReference type="EMBL" id="SHG98293.1"/>
    </source>
</evidence>
<dbReference type="Pfam" id="PF00360">
    <property type="entry name" value="PHY"/>
    <property type="match status" value="1"/>
</dbReference>
<dbReference type="GO" id="GO:0000155">
    <property type="term" value="F:phosphorelay sensor kinase activity"/>
    <property type="evidence" value="ECO:0007669"/>
    <property type="project" value="InterPro"/>
</dbReference>
<dbReference type="SUPFAM" id="SSF55874">
    <property type="entry name" value="ATPase domain of HSP90 chaperone/DNA topoisomerase II/histidine kinase"/>
    <property type="match status" value="1"/>
</dbReference>
<dbReference type="Gene3D" id="3.30.450.270">
    <property type="match status" value="1"/>
</dbReference>
<dbReference type="EC" id="2.7.13.3" evidence="3"/>
<dbReference type="Pfam" id="PF08446">
    <property type="entry name" value="PAS_2"/>
    <property type="match status" value="1"/>
</dbReference>
<feature type="domain" description="Histidine kinase" evidence="12">
    <location>
        <begin position="536"/>
        <end position="750"/>
    </location>
</feature>
<dbReference type="InterPro" id="IPR003018">
    <property type="entry name" value="GAF"/>
</dbReference>
<reference evidence="13 14" key="1">
    <citation type="submission" date="2016-11" db="EMBL/GenBank/DDBJ databases">
        <authorList>
            <person name="Jaros S."/>
            <person name="Januszkiewicz K."/>
            <person name="Wedrychowicz H."/>
        </authorList>
    </citation>
    <scope>NUCLEOTIDE SEQUENCE [LARGE SCALE GENOMIC DNA]</scope>
    <source>
        <strain evidence="13 14">CGMCC 1.7049</strain>
    </source>
</reference>
<evidence type="ECO:0000256" key="9">
    <source>
        <dbReference type="ARBA" id="ARBA00022991"/>
    </source>
</evidence>
<dbReference type="GO" id="GO:0005886">
    <property type="term" value="C:plasma membrane"/>
    <property type="evidence" value="ECO:0007669"/>
    <property type="project" value="UniProtKB-ARBA"/>
</dbReference>
<dbReference type="CDD" id="cd00082">
    <property type="entry name" value="HisKA"/>
    <property type="match status" value="1"/>
</dbReference>
<dbReference type="InterPro" id="IPR043150">
    <property type="entry name" value="Phytochrome_PHY_sf"/>
</dbReference>
<keyword evidence="5" id="KW-0597">Phosphoprotein</keyword>
<dbReference type="InterPro" id="IPR003594">
    <property type="entry name" value="HATPase_dom"/>
</dbReference>
<dbReference type="InterPro" id="IPR035965">
    <property type="entry name" value="PAS-like_dom_sf"/>
</dbReference>
<dbReference type="InterPro" id="IPR036097">
    <property type="entry name" value="HisK_dim/P_sf"/>
</dbReference>
<dbReference type="Gene3D" id="3.30.450.20">
    <property type="entry name" value="PAS domain"/>
    <property type="match status" value="1"/>
</dbReference>
<feature type="domain" description="Phytochrome chromophore attachment site" evidence="11">
    <location>
        <begin position="153"/>
        <end position="311"/>
    </location>
</feature>
<dbReference type="GO" id="GO:0007234">
    <property type="term" value="P:osmosensory signaling via phosphorelay pathway"/>
    <property type="evidence" value="ECO:0007669"/>
    <property type="project" value="TreeGrafter"/>
</dbReference>
<sequence>MPAAVAPPTIGPNGCEHEPIHIPGAIQPHGLLLVLSDPGMQIIQISANAMQWSGLAAEALLGQPVSVLIDDALQAGLHHQLGEPAALEQPHYLGATAIGSQRCDVVAHRRGGQLILELEPQPVDAGMGVDLGWTNTIYPQVRSFVAQLPSCHALEPLCMLAADEVRLMTGFGRVLIYRFEDDDHGCVLAESRQPDYDSYLGLHFPESDIPRQARELYRLNPIRLIADAHYQPVPLIPAHHPQTGAATDLSLAALRSVSPLHLQYMRNMGTLASMSISIIVGGRLWGLIACHHAQPRHVALPIRMACEHLGQILSLQIEAKQDNEEAQHGRDLSRVLVRLLASMAERDSLVDGLTAMPNELLQLAGADGAAVVSSGRCVRIGDAPTESAIVDLVDWLSRQDVGGRYSSEHLEADYPGGSASLSPAAGVLAISISQLHRHYVLWFRHEIVRTVDWAGDPTKTGHSQDGEAALTPRSSFARWRQTLHGYARRWRASEIDAADQLRHAILAVALRRAEEMAALNEELTRSNRELEAFSYSVSHDLRAPLRHIVGYADLLREFDGERLSERGQRFLSNITEASHFAGTLVDDLLTFSQMGRAALRRVPVAMNDLVSSVVRDLGDEIIDRDLQWQIGVLPVVVADSAFLQLALRNLLANAVKYTRTRTPAVITISAEDQPDAWVFHVRDNGVGFNMKYSDKLFGVFQRLHRMEEFEGTGIGLANVRRIVERHDGRVWAHGEPDCGATFSFSLPKRSRP</sequence>
<keyword evidence="8 13" id="KW-0418">Kinase</keyword>
<dbReference type="Pfam" id="PF01590">
    <property type="entry name" value="GAF"/>
    <property type="match status" value="1"/>
</dbReference>
<dbReference type="SMART" id="SM00065">
    <property type="entry name" value="GAF"/>
    <property type="match status" value="1"/>
</dbReference>
<dbReference type="PROSITE" id="PS50109">
    <property type="entry name" value="HIS_KIN"/>
    <property type="match status" value="1"/>
</dbReference>
<keyword evidence="14" id="KW-1185">Reference proteome</keyword>
<evidence type="ECO:0000256" key="10">
    <source>
        <dbReference type="ARBA" id="ARBA00023170"/>
    </source>
</evidence>
<dbReference type="RefSeq" id="WP_072897501.1">
    <property type="nucleotide sequence ID" value="NZ_FQWZ01000004.1"/>
</dbReference>
<evidence type="ECO:0000256" key="8">
    <source>
        <dbReference type="ARBA" id="ARBA00022777"/>
    </source>
</evidence>
<dbReference type="OrthoDB" id="9808408at2"/>
<dbReference type="Proteomes" id="UP000199758">
    <property type="component" value="Unassembled WGS sequence"/>
</dbReference>
<dbReference type="Gene3D" id="1.10.287.130">
    <property type="match status" value="1"/>
</dbReference>
<evidence type="ECO:0000256" key="3">
    <source>
        <dbReference type="ARBA" id="ARBA00012438"/>
    </source>
</evidence>
<dbReference type="SUPFAM" id="SSF47384">
    <property type="entry name" value="Homodimeric domain of signal transducing histidine kinase"/>
    <property type="match status" value="1"/>
</dbReference>
<organism evidence="13 14">
    <name type="scientific">Hydrocarboniphaga daqingensis</name>
    <dbReference type="NCBI Taxonomy" id="490188"/>
    <lineage>
        <taxon>Bacteria</taxon>
        <taxon>Pseudomonadati</taxon>
        <taxon>Pseudomonadota</taxon>
        <taxon>Gammaproteobacteria</taxon>
        <taxon>Nevskiales</taxon>
        <taxon>Nevskiaceae</taxon>
        <taxon>Hydrocarboniphaga</taxon>
    </lineage>
</organism>
<dbReference type="AlphaFoldDB" id="A0A1M5PAM4"/>
<dbReference type="PROSITE" id="PS50046">
    <property type="entry name" value="PHYTOCHROME_2"/>
    <property type="match status" value="1"/>
</dbReference>
<dbReference type="STRING" id="490188.SAMN04488068_2098"/>
<keyword evidence="10" id="KW-0675">Receptor</keyword>
<dbReference type="InterPro" id="IPR005467">
    <property type="entry name" value="His_kinase_dom"/>
</dbReference>
<dbReference type="InterPro" id="IPR001294">
    <property type="entry name" value="Phytochrome"/>
</dbReference>
<dbReference type="PANTHER" id="PTHR42878:SF15">
    <property type="entry name" value="BACTERIOPHYTOCHROME"/>
    <property type="match status" value="1"/>
</dbReference>
<evidence type="ECO:0000256" key="7">
    <source>
        <dbReference type="ARBA" id="ARBA00022679"/>
    </source>
</evidence>
<dbReference type="InterPro" id="IPR016132">
    <property type="entry name" value="Phyto_chromo_attachment"/>
</dbReference>
<name>A0A1M5PAM4_9GAMM</name>
<keyword evidence="9" id="KW-0157">Chromophore</keyword>
<evidence type="ECO:0000259" key="11">
    <source>
        <dbReference type="PROSITE" id="PS50046"/>
    </source>
</evidence>
<evidence type="ECO:0000256" key="4">
    <source>
        <dbReference type="ARBA" id="ARBA00022543"/>
    </source>
</evidence>
<keyword evidence="6" id="KW-0716">Sensory transduction</keyword>
<dbReference type="GO" id="GO:0006355">
    <property type="term" value="P:regulation of DNA-templated transcription"/>
    <property type="evidence" value="ECO:0007669"/>
    <property type="project" value="InterPro"/>
</dbReference>
<dbReference type="InterPro" id="IPR036890">
    <property type="entry name" value="HATPase_C_sf"/>
</dbReference>
<protein>
    <recommendedName>
        <fullName evidence="3">histidine kinase</fullName>
        <ecNumber evidence="3">2.7.13.3</ecNumber>
    </recommendedName>
</protein>
<dbReference type="SMART" id="SM00388">
    <property type="entry name" value="HisKA"/>
    <property type="match status" value="1"/>
</dbReference>